<protein>
    <submittedName>
        <fullName evidence="5">Surface antigen</fullName>
    </submittedName>
</protein>
<reference evidence="5 6" key="1">
    <citation type="submission" date="2016-10" db="EMBL/GenBank/DDBJ databases">
        <authorList>
            <person name="de Groot N.N."/>
        </authorList>
    </citation>
    <scope>NUCLEOTIDE SEQUENCE [LARGE SCALE GENOMIC DNA]</scope>
    <source>
        <strain evidence="5 6">DSM 25927</strain>
    </source>
</reference>
<evidence type="ECO:0000256" key="1">
    <source>
        <dbReference type="ARBA" id="ARBA00004370"/>
    </source>
</evidence>
<dbReference type="Pfam" id="PF01103">
    <property type="entry name" value="Omp85"/>
    <property type="match status" value="1"/>
</dbReference>
<sequence>MKRHVSRFTAAWLLLASTSLPAFGLPDRTQIDGWLAKLGGNDDEAQTQHGVDWGLLPGPFYTPETNAGLGMVLVGLYRPDAQDSSAPLSSLSLTGFASVSGAFGFTLDNYSFFAGDRWRLFVNGEGQNLPTEYWGIGYKAGEADRSFGYTAQAIELHPQLLRRVANASWAGLGWELAQMHASRLQHGAANPILDTREGPNVFSSGASLHLLHDTRDFIPNPARGQVWSLDLSEYAPLLGSDTHYRDLRLHYGHYQRLDERDILAFEVHGELSGGEVPWSQLPSLGDTQRMRGYYAGRYRDHDALSTQLEWRHELVWRHGMTLWAGAGTLAPEPDQLGQHWLPSAGAGYRFEFKPRMNVRLDYGIGRDSSGFYFQVGEAF</sequence>
<name>A0A1H9I1W1_9GAMM</name>
<evidence type="ECO:0000313" key="5">
    <source>
        <dbReference type="EMBL" id="SEQ68523.1"/>
    </source>
</evidence>
<evidence type="ECO:0000256" key="3">
    <source>
        <dbReference type="SAM" id="SignalP"/>
    </source>
</evidence>
<dbReference type="GO" id="GO:0019867">
    <property type="term" value="C:outer membrane"/>
    <property type="evidence" value="ECO:0007669"/>
    <property type="project" value="InterPro"/>
</dbReference>
<accession>A0A1H9I1W1</accession>
<evidence type="ECO:0000256" key="2">
    <source>
        <dbReference type="ARBA" id="ARBA00023136"/>
    </source>
</evidence>
<dbReference type="STRING" id="489703.SAMN04488038_109137"/>
<feature type="domain" description="Bacterial surface antigen (D15)" evidence="4">
    <location>
        <begin position="101"/>
        <end position="379"/>
    </location>
</feature>
<gene>
    <name evidence="5" type="ORF">SAMN04488038_109137</name>
</gene>
<proteinExistence type="predicted"/>
<dbReference type="EMBL" id="FOFS01000009">
    <property type="protein sequence ID" value="SEQ68523.1"/>
    <property type="molecule type" value="Genomic_DNA"/>
</dbReference>
<comment type="subcellular location">
    <subcellularLocation>
        <location evidence="1">Membrane</location>
    </subcellularLocation>
</comment>
<keyword evidence="3" id="KW-0732">Signal</keyword>
<dbReference type="AlphaFoldDB" id="A0A1H9I1W1"/>
<organism evidence="5 6">
    <name type="scientific">Solimonas aquatica</name>
    <dbReference type="NCBI Taxonomy" id="489703"/>
    <lineage>
        <taxon>Bacteria</taxon>
        <taxon>Pseudomonadati</taxon>
        <taxon>Pseudomonadota</taxon>
        <taxon>Gammaproteobacteria</taxon>
        <taxon>Nevskiales</taxon>
        <taxon>Nevskiaceae</taxon>
        <taxon>Solimonas</taxon>
    </lineage>
</organism>
<evidence type="ECO:0000259" key="4">
    <source>
        <dbReference type="Pfam" id="PF01103"/>
    </source>
</evidence>
<feature type="chain" id="PRO_5011611497" evidence="3">
    <location>
        <begin position="25"/>
        <end position="379"/>
    </location>
</feature>
<keyword evidence="2" id="KW-0472">Membrane</keyword>
<dbReference type="InterPro" id="IPR000184">
    <property type="entry name" value="Bac_surfAg_D15"/>
</dbReference>
<keyword evidence="6" id="KW-1185">Reference proteome</keyword>
<dbReference type="Proteomes" id="UP000199233">
    <property type="component" value="Unassembled WGS sequence"/>
</dbReference>
<evidence type="ECO:0000313" key="6">
    <source>
        <dbReference type="Proteomes" id="UP000199233"/>
    </source>
</evidence>
<dbReference type="RefSeq" id="WP_093286595.1">
    <property type="nucleotide sequence ID" value="NZ_FOFS01000009.1"/>
</dbReference>
<dbReference type="Gene3D" id="2.40.160.50">
    <property type="entry name" value="membrane protein fhac: a member of the omp85/tpsb transporter family"/>
    <property type="match status" value="1"/>
</dbReference>
<feature type="signal peptide" evidence="3">
    <location>
        <begin position="1"/>
        <end position="24"/>
    </location>
</feature>
<dbReference type="OrthoDB" id="9771071at2"/>